<feature type="region of interest" description="Disordered" evidence="1">
    <location>
        <begin position="1"/>
        <end position="340"/>
    </location>
</feature>
<feature type="compositionally biased region" description="Acidic residues" evidence="1">
    <location>
        <begin position="230"/>
        <end position="272"/>
    </location>
</feature>
<dbReference type="eggNOG" id="ENOG502SC5C">
    <property type="taxonomic scope" value="Eukaryota"/>
</dbReference>
<feature type="compositionally biased region" description="Basic and acidic residues" evidence="1">
    <location>
        <begin position="1"/>
        <end position="16"/>
    </location>
</feature>
<dbReference type="EMBL" id="KE504245">
    <property type="protein sequence ID" value="EPS94107.1"/>
    <property type="molecule type" value="Genomic_DNA"/>
</dbReference>
<gene>
    <name evidence="2" type="ORF">FOMPIDRAFT_1020255</name>
</gene>
<protein>
    <submittedName>
        <fullName evidence="2">Uncharacterized protein</fullName>
    </submittedName>
</protein>
<feature type="compositionally biased region" description="Basic and acidic residues" evidence="1">
    <location>
        <begin position="89"/>
        <end position="106"/>
    </location>
</feature>
<evidence type="ECO:0000313" key="3">
    <source>
        <dbReference type="Proteomes" id="UP000015241"/>
    </source>
</evidence>
<feature type="compositionally biased region" description="Acidic residues" evidence="1">
    <location>
        <begin position="125"/>
        <end position="138"/>
    </location>
</feature>
<reference evidence="2 3" key="1">
    <citation type="journal article" date="2012" name="Science">
        <title>The Paleozoic origin of enzymatic lignin decomposition reconstructed from 31 fungal genomes.</title>
        <authorList>
            <person name="Floudas D."/>
            <person name="Binder M."/>
            <person name="Riley R."/>
            <person name="Barry K."/>
            <person name="Blanchette R.A."/>
            <person name="Henrissat B."/>
            <person name="Martinez A.T."/>
            <person name="Otillar R."/>
            <person name="Spatafora J.W."/>
            <person name="Yadav J.S."/>
            <person name="Aerts A."/>
            <person name="Benoit I."/>
            <person name="Boyd A."/>
            <person name="Carlson A."/>
            <person name="Copeland A."/>
            <person name="Coutinho P.M."/>
            <person name="de Vries R.P."/>
            <person name="Ferreira P."/>
            <person name="Findley K."/>
            <person name="Foster B."/>
            <person name="Gaskell J."/>
            <person name="Glotzer D."/>
            <person name="Gorecki P."/>
            <person name="Heitman J."/>
            <person name="Hesse C."/>
            <person name="Hori C."/>
            <person name="Igarashi K."/>
            <person name="Jurgens J.A."/>
            <person name="Kallen N."/>
            <person name="Kersten P."/>
            <person name="Kohler A."/>
            <person name="Kuees U."/>
            <person name="Kumar T.K.A."/>
            <person name="Kuo A."/>
            <person name="LaButti K."/>
            <person name="Larrondo L.F."/>
            <person name="Lindquist E."/>
            <person name="Ling A."/>
            <person name="Lombard V."/>
            <person name="Lucas S."/>
            <person name="Lundell T."/>
            <person name="Martin R."/>
            <person name="McLaughlin D.J."/>
            <person name="Morgenstern I."/>
            <person name="Morin E."/>
            <person name="Murat C."/>
            <person name="Nagy L.G."/>
            <person name="Nolan M."/>
            <person name="Ohm R.A."/>
            <person name="Patyshakuliyeva A."/>
            <person name="Rokas A."/>
            <person name="Ruiz-Duenas F.J."/>
            <person name="Sabat G."/>
            <person name="Salamov A."/>
            <person name="Samejima M."/>
            <person name="Schmutz J."/>
            <person name="Slot J.C."/>
            <person name="St John F."/>
            <person name="Stenlid J."/>
            <person name="Sun H."/>
            <person name="Sun S."/>
            <person name="Syed K."/>
            <person name="Tsang A."/>
            <person name="Wiebenga A."/>
            <person name="Young D."/>
            <person name="Pisabarro A."/>
            <person name="Eastwood D.C."/>
            <person name="Martin F."/>
            <person name="Cullen D."/>
            <person name="Grigoriev I.V."/>
            <person name="Hibbett D.S."/>
        </authorList>
    </citation>
    <scope>NUCLEOTIDE SEQUENCE</scope>
    <source>
        <strain evidence="3">FP-58527</strain>
    </source>
</reference>
<evidence type="ECO:0000256" key="1">
    <source>
        <dbReference type="SAM" id="MobiDB-lite"/>
    </source>
</evidence>
<feature type="compositionally biased region" description="Polar residues" evidence="1">
    <location>
        <begin position="19"/>
        <end position="36"/>
    </location>
</feature>
<dbReference type="InParanoid" id="S8DN73"/>
<dbReference type="PANTHER" id="PTHR48209">
    <property type="entry name" value="AGL056WP"/>
    <property type="match status" value="1"/>
</dbReference>
<accession>S8DN73</accession>
<name>S8DN73_FOMSC</name>
<dbReference type="HOGENOM" id="CLU_727686_0_0_1"/>
<keyword evidence="3" id="KW-1185">Reference proteome</keyword>
<dbReference type="PANTHER" id="PTHR48209:SF2">
    <property type="entry name" value="FI24008P1"/>
    <property type="match status" value="1"/>
</dbReference>
<organism evidence="2 3">
    <name type="scientific">Fomitopsis schrenkii</name>
    <name type="common">Brown rot fungus</name>
    <dbReference type="NCBI Taxonomy" id="2126942"/>
    <lineage>
        <taxon>Eukaryota</taxon>
        <taxon>Fungi</taxon>
        <taxon>Dikarya</taxon>
        <taxon>Basidiomycota</taxon>
        <taxon>Agaricomycotina</taxon>
        <taxon>Agaricomycetes</taxon>
        <taxon>Polyporales</taxon>
        <taxon>Fomitopsis</taxon>
    </lineage>
</organism>
<proteinExistence type="predicted"/>
<feature type="compositionally biased region" description="Low complexity" evidence="1">
    <location>
        <begin position="59"/>
        <end position="71"/>
    </location>
</feature>
<dbReference type="Proteomes" id="UP000015241">
    <property type="component" value="Unassembled WGS sequence"/>
</dbReference>
<evidence type="ECO:0000313" key="2">
    <source>
        <dbReference type="EMBL" id="EPS94107.1"/>
    </source>
</evidence>
<dbReference type="AlphaFoldDB" id="S8DN73"/>
<feature type="compositionally biased region" description="Acidic residues" evidence="1">
    <location>
        <begin position="279"/>
        <end position="301"/>
    </location>
</feature>
<sequence length="380" mass="41497">MDRVTRSKAGEQDQRRGSSKANTKSAGDGSTSSKPSSAPKVLDSITQEFDCPTADVSKKVSAAQKVKPTSASKKKKQENQERVATARKRASEMMDKEQDNRDEQQSRHMKKPRTRAGDKSSPDNLQDDTNEDAEMEDDAPWKTAPPLKHGKHAKPLDADEEGIARNLAYDRDDIIAKAQPNRPVRSRPAIAGGSAPNPAQPKKPSRKGKGKAVMNSGDTDDDQTSSHELDELEDQGDVPDDGPGDDEPNGTEDEYQPREEEEEDDDDEEDADKEPRSEQEDEDEDNDDRVDDHENEDEEENMVILSTSRPSKLGKKALNASKTVQGKDNSKAAASASSGIEDSIGRVKVATLPKDVRILVSPQVCVDEGNGSTFCEASDQ</sequence>